<dbReference type="PANTHER" id="PTHR12406">
    <property type="entry name" value="CALCIUM-INDEPENDENT PHOSPHOLIPASE A2 IPLA2 -RELATED"/>
    <property type="match status" value="1"/>
</dbReference>
<dbReference type="OrthoDB" id="4080114at2"/>
<dbReference type="GO" id="GO:0019433">
    <property type="term" value="P:triglyceride catabolic process"/>
    <property type="evidence" value="ECO:0007669"/>
    <property type="project" value="TreeGrafter"/>
</dbReference>
<dbReference type="EMBL" id="QUNO01000018">
    <property type="protein sequence ID" value="REH35199.1"/>
    <property type="molecule type" value="Genomic_DNA"/>
</dbReference>
<dbReference type="GO" id="GO:0055088">
    <property type="term" value="P:lipid homeostasis"/>
    <property type="evidence" value="ECO:0007669"/>
    <property type="project" value="TreeGrafter"/>
</dbReference>
<name>A0A3E0GYJ6_9PSEU</name>
<evidence type="ECO:0000313" key="4">
    <source>
        <dbReference type="EMBL" id="REH35199.1"/>
    </source>
</evidence>
<protein>
    <submittedName>
        <fullName evidence="4">Putative patatin/cPLA2 family phospholipase</fullName>
    </submittedName>
</protein>
<feature type="short sequence motif" description="GXSXG" evidence="2">
    <location>
        <begin position="68"/>
        <end position="72"/>
    </location>
</feature>
<dbReference type="InterPro" id="IPR016035">
    <property type="entry name" value="Acyl_Trfase/lysoPLipase"/>
</dbReference>
<dbReference type="AlphaFoldDB" id="A0A3E0GYJ6"/>
<dbReference type="PROSITE" id="PS51635">
    <property type="entry name" value="PNPLA"/>
    <property type="match status" value="1"/>
</dbReference>
<feature type="short sequence motif" description="GXGXXG" evidence="2">
    <location>
        <begin position="39"/>
        <end position="44"/>
    </location>
</feature>
<comment type="caution">
    <text evidence="4">The sequence shown here is derived from an EMBL/GenBank/DDBJ whole genome shotgun (WGS) entry which is preliminary data.</text>
</comment>
<dbReference type="InterPro" id="IPR002641">
    <property type="entry name" value="PNPLA_dom"/>
</dbReference>
<reference evidence="4 5" key="1">
    <citation type="submission" date="2018-08" db="EMBL/GenBank/DDBJ databases">
        <title>Genomic Encyclopedia of Archaeal and Bacterial Type Strains, Phase II (KMG-II): from individual species to whole genera.</title>
        <authorList>
            <person name="Goeker M."/>
        </authorList>
    </citation>
    <scope>NUCLEOTIDE SEQUENCE [LARGE SCALE GENOMIC DNA]</scope>
    <source>
        <strain evidence="4 5">DSM 45791</strain>
    </source>
</reference>
<dbReference type="GO" id="GO:0005737">
    <property type="term" value="C:cytoplasm"/>
    <property type="evidence" value="ECO:0007669"/>
    <property type="project" value="TreeGrafter"/>
</dbReference>
<sequence>MDFVHGDRDVLDVLRARRASGSRPGRRKDKLRVALVVEGGGMRGVYAGGMVSALESLGLRDSFDEVYGTSAGAFSAVALAVGKGSKAGAVYYEDLASRNFINYRRALTGRGPLINLDYLVEHVLEKAKPLDYELLAGSDIPVRTVATRLDTGAAEELSGLTCADDWRAALRATSCVPFLCGPAVSLLGAQWIDGSVAEPIAIERALEREATHVLVLLSRAPTEKSPKGGEHPLMSVVARGLDPVVAEALRRRAEKHASAMQLLTGKGLLALRPTVDCGVNGLTTNIPRLRRAEETGAAAVHALFAA</sequence>
<keyword evidence="1 2" id="KW-0443">Lipid metabolism</keyword>
<feature type="active site" description="Proton acceptor" evidence="2">
    <location>
        <position position="193"/>
    </location>
</feature>
<organism evidence="4 5">
    <name type="scientific">Kutzneria buriramensis</name>
    <dbReference type="NCBI Taxonomy" id="1045776"/>
    <lineage>
        <taxon>Bacteria</taxon>
        <taxon>Bacillati</taxon>
        <taxon>Actinomycetota</taxon>
        <taxon>Actinomycetes</taxon>
        <taxon>Pseudonocardiales</taxon>
        <taxon>Pseudonocardiaceae</taxon>
        <taxon>Kutzneria</taxon>
    </lineage>
</organism>
<feature type="domain" description="PNPLA" evidence="3">
    <location>
        <begin position="35"/>
        <end position="206"/>
    </location>
</feature>
<dbReference type="Pfam" id="PF01734">
    <property type="entry name" value="Patatin"/>
    <property type="match status" value="1"/>
</dbReference>
<dbReference type="Gene3D" id="3.40.1090.10">
    <property type="entry name" value="Cytosolic phospholipase A2 catalytic domain"/>
    <property type="match status" value="1"/>
</dbReference>
<evidence type="ECO:0000259" key="3">
    <source>
        <dbReference type="PROSITE" id="PS51635"/>
    </source>
</evidence>
<gene>
    <name evidence="4" type="ORF">BCF44_11859</name>
</gene>
<accession>A0A3E0GYJ6</accession>
<dbReference type="Proteomes" id="UP000256269">
    <property type="component" value="Unassembled WGS sequence"/>
</dbReference>
<dbReference type="CDD" id="cd07208">
    <property type="entry name" value="Pat_hypo_Ecoli_yjju_like"/>
    <property type="match status" value="1"/>
</dbReference>
<evidence type="ECO:0000313" key="5">
    <source>
        <dbReference type="Proteomes" id="UP000256269"/>
    </source>
</evidence>
<comment type="caution">
    <text evidence="2">Lacks conserved residue(s) required for the propagation of feature annotation.</text>
</comment>
<dbReference type="InterPro" id="IPR037483">
    <property type="entry name" value="YjjU-like"/>
</dbReference>
<dbReference type="InterPro" id="IPR033562">
    <property type="entry name" value="PLPL"/>
</dbReference>
<evidence type="ECO:0000256" key="2">
    <source>
        <dbReference type="PROSITE-ProRule" id="PRU01161"/>
    </source>
</evidence>
<dbReference type="GO" id="GO:0004806">
    <property type="term" value="F:triacylglycerol lipase activity"/>
    <property type="evidence" value="ECO:0007669"/>
    <property type="project" value="TreeGrafter"/>
</dbReference>
<feature type="active site" description="Nucleophile" evidence="2">
    <location>
        <position position="70"/>
    </location>
</feature>
<keyword evidence="2" id="KW-0442">Lipid degradation</keyword>
<proteinExistence type="predicted"/>
<dbReference type="PANTHER" id="PTHR12406:SF7">
    <property type="entry name" value="PATATIN-LIKE PHOSPHOLIPASE DOMAIN-CONTAINING PROTEIN 4"/>
    <property type="match status" value="1"/>
</dbReference>
<keyword evidence="5" id="KW-1185">Reference proteome</keyword>
<evidence type="ECO:0000256" key="1">
    <source>
        <dbReference type="ARBA" id="ARBA00023098"/>
    </source>
</evidence>
<dbReference type="SUPFAM" id="SSF52151">
    <property type="entry name" value="FabD/lysophospholipase-like"/>
    <property type="match status" value="1"/>
</dbReference>
<dbReference type="GO" id="GO:0016020">
    <property type="term" value="C:membrane"/>
    <property type="evidence" value="ECO:0007669"/>
    <property type="project" value="TreeGrafter"/>
</dbReference>
<keyword evidence="2" id="KW-0378">Hydrolase</keyword>
<dbReference type="GO" id="GO:0005811">
    <property type="term" value="C:lipid droplet"/>
    <property type="evidence" value="ECO:0007669"/>
    <property type="project" value="TreeGrafter"/>
</dbReference>